<evidence type="ECO:0000256" key="3">
    <source>
        <dbReference type="ARBA" id="ARBA00023134"/>
    </source>
</evidence>
<sequence>MEEMHINWYPGHMKKTRELIENNMSIVDVVVEVVDSRIPKSSKNPDIEKIAGSKPIVILLNKEDLSDERETKKWIDYYKKQNHSVISYNGTTGDGTKELLQEIKESFAPKLERLQNRGLKDRAIRIMIAGVPNSGKSTLINRLSKRKSTQTGDRAGVTKGKQWVKLKGNLEMLDTPGILWPKFEDQRVALMLAFTGAIRDEVLDLEEIAFALLNELRGRYGNCLEERYGITIDDTLETLEIMDKIAQKRGFVLRGQEIDYLRTAQAILNDFREGKLGRITLETPQEQV</sequence>
<dbReference type="GO" id="GO:0005525">
    <property type="term" value="F:GTP binding"/>
    <property type="evidence" value="ECO:0007669"/>
    <property type="project" value="UniProtKB-KW"/>
</dbReference>
<dbReference type="STRING" id="546269.HMPREF0389_00700"/>
<comment type="function">
    <text evidence="4">Required for a late step of 50S ribosomal subunit assembly. Has GTPase activity.</text>
</comment>
<dbReference type="InterPro" id="IPR030378">
    <property type="entry name" value="G_CP_dom"/>
</dbReference>
<feature type="binding site" evidence="5">
    <location>
        <position position="177"/>
    </location>
    <ligand>
        <name>GTP</name>
        <dbReference type="ChEBI" id="CHEBI:37565"/>
    </ligand>
</feature>
<feature type="domain" description="CP-type G" evidence="6">
    <location>
        <begin position="16"/>
        <end position="181"/>
    </location>
</feature>
<accession>D6GPS7</accession>
<dbReference type="Gene3D" id="1.10.1580.10">
    <property type="match status" value="1"/>
</dbReference>
<evidence type="ECO:0000313" key="7">
    <source>
        <dbReference type="EMBL" id="EFE28780.1"/>
    </source>
</evidence>
<dbReference type="InterPro" id="IPR006073">
    <property type="entry name" value="GTP-bd"/>
</dbReference>
<dbReference type="NCBIfam" id="TIGR03596">
    <property type="entry name" value="GTPase_YlqF"/>
    <property type="match status" value="1"/>
</dbReference>
<evidence type="ECO:0000259" key="6">
    <source>
        <dbReference type="PROSITE" id="PS51721"/>
    </source>
</evidence>
<dbReference type="PANTHER" id="PTHR45782">
    <property type="entry name" value="MITOCHONDRIAL RIBOSOME-ASSOCIATED GTPASE 1"/>
    <property type="match status" value="1"/>
</dbReference>
<dbReference type="Pfam" id="PF01926">
    <property type="entry name" value="MMR_HSR1"/>
    <property type="match status" value="1"/>
</dbReference>
<evidence type="ECO:0000256" key="4">
    <source>
        <dbReference type="PIRNR" id="PIRNR006230"/>
    </source>
</evidence>
<dbReference type="RefSeq" id="WP_014262701.1">
    <property type="nucleotide sequence ID" value="NC_016630.1"/>
</dbReference>
<dbReference type="InterPro" id="IPR016478">
    <property type="entry name" value="GTPase_MTG1"/>
</dbReference>
<dbReference type="PATRIC" id="fig|546269.5.peg.1182"/>
<evidence type="ECO:0000256" key="5">
    <source>
        <dbReference type="PIRSR" id="PIRSR006230-1"/>
    </source>
</evidence>
<dbReference type="GO" id="GO:0003924">
    <property type="term" value="F:GTPase activity"/>
    <property type="evidence" value="ECO:0007669"/>
    <property type="project" value="TreeGrafter"/>
</dbReference>
<keyword evidence="4" id="KW-0963">Cytoplasm</keyword>
<comment type="subcellular location">
    <subcellularLocation>
        <location evidence="4">Cytoplasm</location>
    </subcellularLocation>
</comment>
<dbReference type="PROSITE" id="PS51721">
    <property type="entry name" value="G_CP"/>
    <property type="match status" value="1"/>
</dbReference>
<dbReference type="CDD" id="cd01856">
    <property type="entry name" value="YlqF"/>
    <property type="match status" value="1"/>
</dbReference>
<keyword evidence="3 4" id="KW-0342">GTP-binding</keyword>
<dbReference type="AlphaFoldDB" id="D6GPS7"/>
<dbReference type="InterPro" id="IPR019991">
    <property type="entry name" value="GTP-bd_ribosome_bgen"/>
</dbReference>
<feature type="binding site" evidence="5">
    <location>
        <begin position="61"/>
        <end position="64"/>
    </location>
    <ligand>
        <name>GTP</name>
        <dbReference type="ChEBI" id="CHEBI:37565"/>
    </ligand>
</feature>
<comment type="similarity">
    <text evidence="4">Belongs to the TRAFAC class YlqF/YawG GTPase family. MTG1 subfamily.</text>
</comment>
<dbReference type="InterPro" id="IPR023179">
    <property type="entry name" value="GTP-bd_ortho_bundle_sf"/>
</dbReference>
<dbReference type="Gene3D" id="3.40.50.300">
    <property type="entry name" value="P-loop containing nucleotide triphosphate hydrolases"/>
    <property type="match status" value="1"/>
</dbReference>
<dbReference type="PIRSF" id="PIRSF006230">
    <property type="entry name" value="MG442"/>
    <property type="match status" value="1"/>
</dbReference>
<feature type="binding site" evidence="5">
    <location>
        <begin position="133"/>
        <end position="138"/>
    </location>
    <ligand>
        <name>GTP</name>
        <dbReference type="ChEBI" id="CHEBI:37565"/>
    </ligand>
</feature>
<proteinExistence type="inferred from homology"/>
<dbReference type="eggNOG" id="COG1161">
    <property type="taxonomic scope" value="Bacteria"/>
</dbReference>
<dbReference type="KEGG" id="faa:HMPREF0389_00700"/>
<dbReference type="GO" id="GO:0006412">
    <property type="term" value="P:translation"/>
    <property type="evidence" value="ECO:0007669"/>
    <property type="project" value="TreeGrafter"/>
</dbReference>
<dbReference type="InterPro" id="IPR027417">
    <property type="entry name" value="P-loop_NTPase"/>
</dbReference>
<organism evidence="7 8">
    <name type="scientific">Filifactor alocis (strain ATCC 35896 / CCUG 47790 / D40 B5)</name>
    <name type="common">Fusobacterium alocis</name>
    <dbReference type="NCBI Taxonomy" id="546269"/>
    <lineage>
        <taxon>Bacteria</taxon>
        <taxon>Bacillati</taxon>
        <taxon>Bacillota</taxon>
        <taxon>Clostridia</taxon>
        <taxon>Peptostreptococcales</taxon>
        <taxon>Filifactoraceae</taxon>
        <taxon>Filifactor</taxon>
    </lineage>
</organism>
<name>D6GPS7_FILAD</name>
<gene>
    <name evidence="7" type="primary">ylqF</name>
    <name evidence="7" type="ordered locus">HMPREF0389_00700</name>
</gene>
<protein>
    <recommendedName>
        <fullName evidence="1 4">Ribosome biogenesis GTPase A</fullName>
    </recommendedName>
</protein>
<reference evidence="8" key="1">
    <citation type="submission" date="2010-12" db="EMBL/GenBank/DDBJ databases">
        <title>The genome sequence of Filifactor alocis strain ATCC 35896.</title>
        <authorList>
            <consortium name="The Broad Institute Genome Sequencing Platform"/>
            <person name="Ward D."/>
            <person name="Earl A."/>
            <person name="Feldgarden M."/>
            <person name="Young S.K."/>
            <person name="Gargeya S."/>
            <person name="Zeng Q."/>
            <person name="Alvarado L."/>
            <person name="Berlin A."/>
            <person name="Bochicchio J."/>
            <person name="Chapman S.B."/>
            <person name="Chen Z."/>
            <person name="Freedman E."/>
            <person name="Gellesch M."/>
            <person name="Goldberg J."/>
            <person name="Griggs A."/>
            <person name="Gujja S."/>
            <person name="Heilman E."/>
            <person name="Heiman D."/>
            <person name="Howarth C."/>
            <person name="Mehta T."/>
            <person name="Neiman D."/>
            <person name="Pearson M."/>
            <person name="Roberts A."/>
            <person name="Saif S."/>
            <person name="Shea T."/>
            <person name="Shenoy N."/>
            <person name="Sisk P."/>
            <person name="Stolte C."/>
            <person name="Sykes S."/>
            <person name="White J."/>
            <person name="Yandava C."/>
            <person name="Izard J."/>
            <person name="Blanton J.M."/>
            <person name="Baranova O.V."/>
            <person name="Tanner A.C."/>
            <person name="Dewhirst F.E."/>
            <person name="Haas B."/>
            <person name="Nusbaum C."/>
            <person name="Birren B."/>
        </authorList>
    </citation>
    <scope>NUCLEOTIDE SEQUENCE [LARGE SCALE GENOMIC DNA]</scope>
    <source>
        <strain evidence="8">ATCC 35896 / D40 B5</strain>
    </source>
</reference>
<evidence type="ECO:0000256" key="1">
    <source>
        <dbReference type="ARBA" id="ARBA00014898"/>
    </source>
</evidence>
<evidence type="ECO:0000256" key="2">
    <source>
        <dbReference type="ARBA" id="ARBA00022741"/>
    </source>
</evidence>
<keyword evidence="2 4" id="KW-0547">Nucleotide-binding</keyword>
<dbReference type="SUPFAM" id="SSF52540">
    <property type="entry name" value="P-loop containing nucleoside triphosphate hydrolases"/>
    <property type="match status" value="1"/>
</dbReference>
<dbReference type="EMBL" id="CP002390">
    <property type="protein sequence ID" value="EFE28780.1"/>
    <property type="molecule type" value="Genomic_DNA"/>
</dbReference>
<evidence type="ECO:0000313" key="8">
    <source>
        <dbReference type="Proteomes" id="UP000007468"/>
    </source>
</evidence>
<dbReference type="PANTHER" id="PTHR45782:SF4">
    <property type="entry name" value="MITOCHONDRIAL RIBOSOME-ASSOCIATED GTPASE 1"/>
    <property type="match status" value="1"/>
</dbReference>
<dbReference type="GO" id="GO:0005737">
    <property type="term" value="C:cytoplasm"/>
    <property type="evidence" value="ECO:0007669"/>
    <property type="project" value="UniProtKB-SubCell"/>
</dbReference>
<dbReference type="Proteomes" id="UP000007468">
    <property type="component" value="Chromosome"/>
</dbReference>
<dbReference type="FunFam" id="3.40.50.300:FF:000590">
    <property type="entry name" value="Ribosome biogenesis GTPase A"/>
    <property type="match status" value="1"/>
</dbReference>
<keyword evidence="8" id="KW-1185">Reference proteome</keyword>